<evidence type="ECO:0000313" key="1">
    <source>
        <dbReference type="EMBL" id="GGG42363.1"/>
    </source>
</evidence>
<organism evidence="1 2">
    <name type="scientific">Caldovatus sediminis</name>
    <dbReference type="NCBI Taxonomy" id="2041189"/>
    <lineage>
        <taxon>Bacteria</taxon>
        <taxon>Pseudomonadati</taxon>
        <taxon>Pseudomonadota</taxon>
        <taxon>Alphaproteobacteria</taxon>
        <taxon>Acetobacterales</taxon>
        <taxon>Roseomonadaceae</taxon>
        <taxon>Caldovatus</taxon>
    </lineage>
</organism>
<dbReference type="EMBL" id="BMKS01000011">
    <property type="protein sequence ID" value="GGG42363.1"/>
    <property type="molecule type" value="Genomic_DNA"/>
</dbReference>
<proteinExistence type="predicted"/>
<comment type="caution">
    <text evidence="1">The sequence shown here is derived from an EMBL/GenBank/DDBJ whole genome shotgun (WGS) entry which is preliminary data.</text>
</comment>
<sequence>MFPEIFIGGLLVPTKPKPRSALAEHRRRLRSRGLQRVEVQVRGEDAPLVRAVAAALADPERAAEARALLRGRFAPAPARSLKELLASAPLDGVELDRSRDLGRAVDL</sequence>
<keyword evidence="2" id="KW-1185">Reference proteome</keyword>
<reference evidence="1 2" key="1">
    <citation type="journal article" date="2014" name="Int. J. Syst. Evol. Microbiol.">
        <title>Complete genome sequence of Corynebacterium casei LMG S-19264T (=DSM 44701T), isolated from a smear-ripened cheese.</title>
        <authorList>
            <consortium name="US DOE Joint Genome Institute (JGI-PGF)"/>
            <person name="Walter F."/>
            <person name="Albersmeier A."/>
            <person name="Kalinowski J."/>
            <person name="Ruckert C."/>
        </authorList>
    </citation>
    <scope>NUCLEOTIDE SEQUENCE [LARGE SCALE GENOMIC DNA]</scope>
    <source>
        <strain evidence="1 2">CGMCC 1.16330</strain>
    </source>
</reference>
<dbReference type="AlphaFoldDB" id="A0A8J3EDF0"/>
<accession>A0A8J3EDF0</accession>
<protein>
    <submittedName>
        <fullName evidence="1">Uncharacterized protein</fullName>
    </submittedName>
</protein>
<gene>
    <name evidence="1" type="ORF">GCM10010964_32300</name>
</gene>
<evidence type="ECO:0000313" key="2">
    <source>
        <dbReference type="Proteomes" id="UP000597507"/>
    </source>
</evidence>
<name>A0A8J3EDF0_9PROT</name>
<dbReference type="Proteomes" id="UP000597507">
    <property type="component" value="Unassembled WGS sequence"/>
</dbReference>